<keyword evidence="2" id="KW-1185">Reference proteome</keyword>
<dbReference type="RefSeq" id="XP_013025450.1">
    <property type="nucleotide sequence ID" value="XM_013169996.1"/>
</dbReference>
<evidence type="ECO:0000313" key="2">
    <source>
        <dbReference type="Proteomes" id="UP000015464"/>
    </source>
</evidence>
<dbReference type="Proteomes" id="UP000015464">
    <property type="component" value="Unassembled WGS sequence"/>
</dbReference>
<proteinExistence type="predicted"/>
<dbReference type="HOGENOM" id="CLU_2639486_0_0_1"/>
<name>S9VQ73_SCHCR</name>
<organism evidence="1 2">
    <name type="scientific">Schizosaccharomyces cryophilus (strain OY26 / ATCC MYA-4695 / CBS 11777 / NBRC 106824 / NRRL Y48691)</name>
    <name type="common">Fission yeast</name>
    <dbReference type="NCBI Taxonomy" id="653667"/>
    <lineage>
        <taxon>Eukaryota</taxon>
        <taxon>Fungi</taxon>
        <taxon>Dikarya</taxon>
        <taxon>Ascomycota</taxon>
        <taxon>Taphrinomycotina</taxon>
        <taxon>Schizosaccharomycetes</taxon>
        <taxon>Schizosaccharomycetales</taxon>
        <taxon>Schizosaccharomycetaceae</taxon>
        <taxon>Schizosaccharomyces</taxon>
    </lineage>
</organism>
<evidence type="ECO:0000313" key="1">
    <source>
        <dbReference type="EMBL" id="EPY50113.1"/>
    </source>
</evidence>
<sequence length="77" mass="8961">MKVTPPGQTRTQQANGSGLVARYHNRRYGCHGILPSKRSHPLQVSLPLWHCAQDQKKFHKLPEYGQYRLIMYSQTNR</sequence>
<dbReference type="EMBL" id="KE546994">
    <property type="protein sequence ID" value="EPY50113.1"/>
    <property type="molecule type" value="Genomic_DNA"/>
</dbReference>
<gene>
    <name evidence="1" type="ORF">SPOG_03581</name>
</gene>
<reference evidence="1 2" key="1">
    <citation type="journal article" date="2011" name="Science">
        <title>Comparative functional genomics of the fission yeasts.</title>
        <authorList>
            <person name="Rhind N."/>
            <person name="Chen Z."/>
            <person name="Yassour M."/>
            <person name="Thompson D.A."/>
            <person name="Haas B.J."/>
            <person name="Habib N."/>
            <person name="Wapinski I."/>
            <person name="Roy S."/>
            <person name="Lin M.F."/>
            <person name="Heiman D.I."/>
            <person name="Young S.K."/>
            <person name="Furuya K."/>
            <person name="Guo Y."/>
            <person name="Pidoux A."/>
            <person name="Chen H.M."/>
            <person name="Robbertse B."/>
            <person name="Goldberg J.M."/>
            <person name="Aoki K."/>
            <person name="Bayne E.H."/>
            <person name="Berlin A.M."/>
            <person name="Desjardins C.A."/>
            <person name="Dobbs E."/>
            <person name="Dukaj L."/>
            <person name="Fan L."/>
            <person name="FitzGerald M.G."/>
            <person name="French C."/>
            <person name="Gujja S."/>
            <person name="Hansen K."/>
            <person name="Keifenheim D."/>
            <person name="Levin J.Z."/>
            <person name="Mosher R.A."/>
            <person name="Mueller C.A."/>
            <person name="Pfiffner J."/>
            <person name="Priest M."/>
            <person name="Russ C."/>
            <person name="Smialowska A."/>
            <person name="Swoboda P."/>
            <person name="Sykes S.M."/>
            <person name="Vaughn M."/>
            <person name="Vengrova S."/>
            <person name="Yoder R."/>
            <person name="Zeng Q."/>
            <person name="Allshire R."/>
            <person name="Baulcombe D."/>
            <person name="Birren B.W."/>
            <person name="Brown W."/>
            <person name="Ekwall K."/>
            <person name="Kellis M."/>
            <person name="Leatherwood J."/>
            <person name="Levin H."/>
            <person name="Margalit H."/>
            <person name="Martienssen R."/>
            <person name="Nieduszynski C.A."/>
            <person name="Spatafora J.W."/>
            <person name="Friedman N."/>
            <person name="Dalgaard J.Z."/>
            <person name="Baumann P."/>
            <person name="Niki H."/>
            <person name="Regev A."/>
            <person name="Nusbaum C."/>
        </authorList>
    </citation>
    <scope>NUCLEOTIDE SEQUENCE [LARGE SCALE GENOMIC DNA]</scope>
    <source>
        <strain evidence="2">OY26 / ATCC MYA-4695 / CBS 11777 / NBRC 106824 / NRRL Y48691</strain>
    </source>
</reference>
<accession>S9VQ73</accession>
<protein>
    <submittedName>
        <fullName evidence="1">Uncharacterized protein</fullName>
    </submittedName>
</protein>
<dbReference type="GeneID" id="25037898"/>
<dbReference type="AlphaFoldDB" id="S9VQ73"/>